<feature type="domain" description="T-SNARE coiled-coil homology" evidence="12">
    <location>
        <begin position="136"/>
        <end position="198"/>
    </location>
</feature>
<evidence type="ECO:0000256" key="7">
    <source>
        <dbReference type="ARBA" id="ARBA00023054"/>
    </source>
</evidence>
<protein>
    <recommendedName>
        <fullName evidence="10">BET1-like protein</fullName>
    </recommendedName>
</protein>
<keyword evidence="6" id="KW-0333">Golgi apparatus</keyword>
<organism evidence="13 14">
    <name type="scientific">Scophthalmus maximus</name>
    <name type="common">Turbot</name>
    <name type="synonym">Psetta maxima</name>
    <dbReference type="NCBI Taxonomy" id="52904"/>
    <lineage>
        <taxon>Eukaryota</taxon>
        <taxon>Metazoa</taxon>
        <taxon>Chordata</taxon>
        <taxon>Craniata</taxon>
        <taxon>Vertebrata</taxon>
        <taxon>Euteleostomi</taxon>
        <taxon>Actinopterygii</taxon>
        <taxon>Neopterygii</taxon>
        <taxon>Teleostei</taxon>
        <taxon>Neoteleostei</taxon>
        <taxon>Acanthomorphata</taxon>
        <taxon>Carangaria</taxon>
        <taxon>Pleuronectiformes</taxon>
        <taxon>Pleuronectoidei</taxon>
        <taxon>Scophthalmidae</taxon>
        <taxon>Scophthalmus</taxon>
    </lineage>
</organism>
<comment type="function">
    <text evidence="9">Vesicle SNARE required for targeting and fusion of retrograde transport vesicles with the Golgi complex. Required for the integrity of the Golgi complex.</text>
</comment>
<sequence length="232" mass="26566">MHQTTFCNNSNHDNEDCTYFVKLKIRNIRQLKKRCLKVGSEMLGFLFKPVTLNCDFLALARENPTWVGKMNNHQKKTITMAISWRSRVSTKRRLSTADRDVTLSNMAEWNREKLKGHQTGSAAEAEEISAHGSVDDLLDVENKRLAENLAAKVSRLKSLAYDVDREAEDQNEYLDNMDSNFLSVTGLLSGSVKRFSTMVRSSRDNRRILCYVSGGLVLGFFLLYYLVSRIQR</sequence>
<evidence type="ECO:0000256" key="4">
    <source>
        <dbReference type="ARBA" id="ARBA00022927"/>
    </source>
</evidence>
<dbReference type="SUPFAM" id="SSF58038">
    <property type="entry name" value="SNARE fusion complex"/>
    <property type="match status" value="1"/>
</dbReference>
<evidence type="ECO:0000256" key="3">
    <source>
        <dbReference type="ARBA" id="ARBA00022692"/>
    </source>
</evidence>
<feature type="transmembrane region" description="Helical" evidence="11">
    <location>
        <begin position="208"/>
        <end position="227"/>
    </location>
</feature>
<keyword evidence="7" id="KW-0175">Coiled coil</keyword>
<evidence type="ECO:0000256" key="1">
    <source>
        <dbReference type="ARBA" id="ARBA00004409"/>
    </source>
</evidence>
<dbReference type="FunFam" id="1.20.5.110:FF:000038">
    <property type="entry name" value="BET1-like protein isoform X2"/>
    <property type="match status" value="1"/>
</dbReference>
<dbReference type="InterPro" id="IPR000727">
    <property type="entry name" value="T_SNARE_dom"/>
</dbReference>
<evidence type="ECO:0000256" key="2">
    <source>
        <dbReference type="ARBA" id="ARBA00022448"/>
    </source>
</evidence>
<keyword evidence="2" id="KW-0813">Transport</keyword>
<dbReference type="Proteomes" id="UP000694558">
    <property type="component" value="Chromosome 10"/>
</dbReference>
<evidence type="ECO:0000256" key="9">
    <source>
        <dbReference type="ARBA" id="ARBA00037250"/>
    </source>
</evidence>
<evidence type="ECO:0000313" key="14">
    <source>
        <dbReference type="Proteomes" id="UP000694558"/>
    </source>
</evidence>
<evidence type="ECO:0000256" key="5">
    <source>
        <dbReference type="ARBA" id="ARBA00022989"/>
    </source>
</evidence>
<keyword evidence="5 11" id="KW-1133">Transmembrane helix</keyword>
<evidence type="ECO:0000256" key="8">
    <source>
        <dbReference type="ARBA" id="ARBA00023136"/>
    </source>
</evidence>
<dbReference type="AlphaFoldDB" id="A0A8D3E2S5"/>
<dbReference type="GO" id="GO:0015031">
    <property type="term" value="P:protein transport"/>
    <property type="evidence" value="ECO:0007669"/>
    <property type="project" value="UniProtKB-KW"/>
</dbReference>
<keyword evidence="3 11" id="KW-0812">Transmembrane</keyword>
<dbReference type="CDD" id="cd15853">
    <property type="entry name" value="SNARE_Bet1"/>
    <property type="match status" value="1"/>
</dbReference>
<keyword evidence="8 11" id="KW-0472">Membrane</keyword>
<evidence type="ECO:0000256" key="10">
    <source>
        <dbReference type="ARBA" id="ARBA00039744"/>
    </source>
</evidence>
<evidence type="ECO:0000256" key="6">
    <source>
        <dbReference type="ARBA" id="ARBA00023034"/>
    </source>
</evidence>
<proteinExistence type="predicted"/>
<name>A0A8D3E2S5_SCOMX</name>
<dbReference type="GO" id="GO:0000139">
    <property type="term" value="C:Golgi membrane"/>
    <property type="evidence" value="ECO:0007669"/>
    <property type="project" value="UniProtKB-SubCell"/>
</dbReference>
<dbReference type="GeneTree" id="ENSGT00940000160208"/>
<dbReference type="Gene3D" id="1.20.5.110">
    <property type="match status" value="1"/>
</dbReference>
<accession>A0A8D3E2S5</accession>
<evidence type="ECO:0000259" key="12">
    <source>
        <dbReference type="PROSITE" id="PS50192"/>
    </source>
</evidence>
<keyword evidence="4" id="KW-0653">Protein transport</keyword>
<comment type="subcellular location">
    <subcellularLocation>
        <location evidence="1">Golgi apparatus membrane</location>
        <topology evidence="1">Single-pass type IV membrane protein</topology>
    </subcellularLocation>
</comment>
<dbReference type="PANTHER" id="PTHR12791">
    <property type="entry name" value="GOLGI SNARE BET1-RELATED"/>
    <property type="match status" value="1"/>
</dbReference>
<dbReference type="InterPro" id="IPR039899">
    <property type="entry name" value="BET1_SNARE"/>
</dbReference>
<dbReference type="Ensembl" id="ENSSMAT00000036227.1">
    <property type="protein sequence ID" value="ENSSMAP00000066084.1"/>
    <property type="gene ID" value="ENSSMAG00000033202.1"/>
</dbReference>
<evidence type="ECO:0000256" key="11">
    <source>
        <dbReference type="SAM" id="Phobius"/>
    </source>
</evidence>
<dbReference type="PROSITE" id="PS50192">
    <property type="entry name" value="T_SNARE"/>
    <property type="match status" value="1"/>
</dbReference>
<reference evidence="13" key="1">
    <citation type="submission" date="2023-05" db="EMBL/GenBank/DDBJ databases">
        <title>High-quality long-read genome of Scophthalmus maximus.</title>
        <authorList>
            <person name="Lien S."/>
            <person name="Martinez P."/>
        </authorList>
    </citation>
    <scope>NUCLEOTIDE SEQUENCE [LARGE SCALE GENOMIC DNA]</scope>
</reference>
<reference evidence="13" key="2">
    <citation type="submission" date="2025-08" db="UniProtKB">
        <authorList>
            <consortium name="Ensembl"/>
        </authorList>
    </citation>
    <scope>IDENTIFICATION</scope>
</reference>
<evidence type="ECO:0000313" key="13">
    <source>
        <dbReference type="Ensembl" id="ENSSMAP00000066084.1"/>
    </source>
</evidence>
<gene>
    <name evidence="13" type="primary">bet1l</name>
</gene>